<feature type="binding site" evidence="6">
    <location>
        <position position="241"/>
    </location>
    <ligand>
        <name>substrate</name>
    </ligand>
</feature>
<accession>A0A0B3RH32</accession>
<comment type="catalytic activity">
    <reaction evidence="5 6">
        <text>L-glutamine + H2O = L-glutamate + NH4(+)</text>
        <dbReference type="Rhea" id="RHEA:15889"/>
        <dbReference type="ChEBI" id="CHEBI:15377"/>
        <dbReference type="ChEBI" id="CHEBI:28938"/>
        <dbReference type="ChEBI" id="CHEBI:29985"/>
        <dbReference type="ChEBI" id="CHEBI:58359"/>
        <dbReference type="EC" id="3.5.1.2"/>
    </reaction>
</comment>
<evidence type="ECO:0000313" key="8">
    <source>
        <dbReference type="Proteomes" id="UP000030960"/>
    </source>
</evidence>
<dbReference type="STRING" id="561184.SAMN05216376_112102"/>
<evidence type="ECO:0000256" key="6">
    <source>
        <dbReference type="HAMAP-Rule" id="MF_00313"/>
    </source>
</evidence>
<feature type="binding site" evidence="6">
    <location>
        <position position="193"/>
    </location>
    <ligand>
        <name>substrate</name>
    </ligand>
</feature>
<dbReference type="AlphaFoldDB" id="A0A0B3RH32"/>
<comment type="subunit">
    <text evidence="2 6">Homotetramer.</text>
</comment>
<dbReference type="Gene3D" id="3.40.710.10">
    <property type="entry name" value="DD-peptidase/beta-lactamase superfamily"/>
    <property type="match status" value="1"/>
</dbReference>
<evidence type="ECO:0000256" key="1">
    <source>
        <dbReference type="ARBA" id="ARBA00011076"/>
    </source>
</evidence>
<evidence type="ECO:0000313" key="7">
    <source>
        <dbReference type="EMBL" id="KHQ50610.1"/>
    </source>
</evidence>
<dbReference type="InterPro" id="IPR015868">
    <property type="entry name" value="Glutaminase"/>
</dbReference>
<dbReference type="PANTHER" id="PTHR12544">
    <property type="entry name" value="GLUTAMINASE"/>
    <property type="match status" value="1"/>
</dbReference>
<protein>
    <recommendedName>
        <fullName evidence="3 6">Glutaminase</fullName>
        <ecNumber evidence="3 6">3.5.1.2</ecNumber>
    </recommendedName>
</protein>
<feature type="binding site" evidence="6">
    <location>
        <position position="116"/>
    </location>
    <ligand>
        <name>substrate</name>
    </ligand>
</feature>
<dbReference type="Pfam" id="PF04960">
    <property type="entry name" value="Glutaminase"/>
    <property type="match status" value="1"/>
</dbReference>
<feature type="binding site" evidence="6">
    <location>
        <position position="169"/>
    </location>
    <ligand>
        <name>substrate</name>
    </ligand>
</feature>
<dbReference type="SUPFAM" id="SSF56601">
    <property type="entry name" value="beta-lactamase/transpeptidase-like"/>
    <property type="match status" value="1"/>
</dbReference>
<gene>
    <name evidence="6 7" type="primary">glsA</name>
    <name evidence="7" type="ORF">OA50_04830</name>
</gene>
<keyword evidence="6" id="KW-0007">Acetylation</keyword>
<keyword evidence="4 6" id="KW-0378">Hydrolase</keyword>
<dbReference type="EMBL" id="JSUQ01000024">
    <property type="protein sequence ID" value="KHQ50610.1"/>
    <property type="molecule type" value="Genomic_DNA"/>
</dbReference>
<reference evidence="7 8" key="1">
    <citation type="submission" date="2014-10" db="EMBL/GenBank/DDBJ databases">
        <title>Genome sequence of Ponticoccus sp. strain UMTAT08 isolated from clonal culture of toxic dinoflagellate Alexandrium tamiyavanichii.</title>
        <authorList>
            <person name="Gan H.Y."/>
            <person name="Muhd D.-D."/>
            <person name="Mohd Noor M.E."/>
            <person name="Yeong Y.S."/>
            <person name="Usup G."/>
        </authorList>
    </citation>
    <scope>NUCLEOTIDE SEQUENCE [LARGE SCALE GENOMIC DNA]</scope>
    <source>
        <strain evidence="7 8">UMTAT08</strain>
    </source>
</reference>
<sequence>MSMDGLPKELERLVAEARGAGDWGRPADYIPELAKVDPAQVGVALCLADGTELGAGEADRPFSIQSISKVFSLAAVLGRLGDDLWRRVGREPSGTAFDSIFLLEHENGRPRNPFINAGALVTTDALLGGREPRQALSEIMHLVRAAAEDDDIHIDKAVAESEKATASRNMALLYYLQSHDNLLNPPEMVMGTYAHQCAIEMTCRQLARAGRMLAMLPGVPAMISPLRARRINALMMTCGQYDGSGNFAFRVGLPGKSGVGGGILLVAPGVASIAVWSPGLDGYGNSQVGTWLAERIAGYTGWSVFAP</sequence>
<feature type="binding site" evidence="6">
    <location>
        <position position="66"/>
    </location>
    <ligand>
        <name>substrate</name>
    </ligand>
</feature>
<proteinExistence type="inferred from homology"/>
<dbReference type="EC" id="3.5.1.2" evidence="3 6"/>
<dbReference type="PANTHER" id="PTHR12544:SF29">
    <property type="entry name" value="GLUTAMINASE"/>
    <property type="match status" value="1"/>
</dbReference>
<dbReference type="GO" id="GO:0004359">
    <property type="term" value="F:glutaminase activity"/>
    <property type="evidence" value="ECO:0007669"/>
    <property type="project" value="UniProtKB-UniRule"/>
</dbReference>
<dbReference type="NCBIfam" id="TIGR03814">
    <property type="entry name" value="Gln_ase"/>
    <property type="match status" value="1"/>
</dbReference>
<comment type="caution">
    <text evidence="7">The sequence shown here is derived from an EMBL/GenBank/DDBJ whole genome shotgun (WGS) entry which is preliminary data.</text>
</comment>
<dbReference type="NCBIfam" id="NF002133">
    <property type="entry name" value="PRK00971.1-2"/>
    <property type="match status" value="1"/>
</dbReference>
<dbReference type="FunFam" id="3.40.710.10:FF:000005">
    <property type="entry name" value="Glutaminase"/>
    <property type="match status" value="1"/>
</dbReference>
<dbReference type="OrthoDB" id="9788822at2"/>
<dbReference type="GO" id="GO:0006543">
    <property type="term" value="P:L-glutamine catabolic process"/>
    <property type="evidence" value="ECO:0007669"/>
    <property type="project" value="TreeGrafter"/>
</dbReference>
<dbReference type="InterPro" id="IPR012338">
    <property type="entry name" value="Beta-lactam/transpept-like"/>
</dbReference>
<evidence type="ECO:0000256" key="3">
    <source>
        <dbReference type="ARBA" id="ARBA00012918"/>
    </source>
</evidence>
<dbReference type="PATRIC" id="fig|1515334.3.peg.4859"/>
<keyword evidence="8" id="KW-1185">Reference proteome</keyword>
<dbReference type="GO" id="GO:0006537">
    <property type="term" value="P:glutamate biosynthetic process"/>
    <property type="evidence" value="ECO:0007669"/>
    <property type="project" value="TreeGrafter"/>
</dbReference>
<evidence type="ECO:0000256" key="4">
    <source>
        <dbReference type="ARBA" id="ARBA00022801"/>
    </source>
</evidence>
<dbReference type="HAMAP" id="MF_00313">
    <property type="entry name" value="Glutaminase"/>
    <property type="match status" value="1"/>
</dbReference>
<organism evidence="7 8">
    <name type="scientific">Mameliella alba</name>
    <dbReference type="NCBI Taxonomy" id="561184"/>
    <lineage>
        <taxon>Bacteria</taxon>
        <taxon>Pseudomonadati</taxon>
        <taxon>Pseudomonadota</taxon>
        <taxon>Alphaproteobacteria</taxon>
        <taxon>Rhodobacterales</taxon>
        <taxon>Roseobacteraceae</taxon>
        <taxon>Mameliella</taxon>
    </lineage>
</organism>
<feature type="binding site" evidence="6">
    <location>
        <position position="162"/>
    </location>
    <ligand>
        <name>substrate</name>
    </ligand>
</feature>
<comment type="similarity">
    <text evidence="1 6">Belongs to the glutaminase family.</text>
</comment>
<evidence type="ECO:0000256" key="2">
    <source>
        <dbReference type="ARBA" id="ARBA00011881"/>
    </source>
</evidence>
<dbReference type="Proteomes" id="UP000030960">
    <property type="component" value="Unassembled WGS sequence"/>
</dbReference>
<feature type="binding site" evidence="6">
    <location>
        <position position="259"/>
    </location>
    <ligand>
        <name>substrate</name>
    </ligand>
</feature>
<evidence type="ECO:0000256" key="5">
    <source>
        <dbReference type="ARBA" id="ARBA00049534"/>
    </source>
</evidence>
<name>A0A0B3RH32_9RHOB</name>